<comment type="function">
    <text evidence="12">Catalyzes the oxidation of 5,10-methylenetetrahydrofolate to 5,10-methenyltetrahydrofolate and then the hydrolysis of 5,10-methenyltetrahydrofolate to 10-formyltetrahydrofolate.</text>
</comment>
<dbReference type="PANTHER" id="PTHR48099:SF5">
    <property type="entry name" value="C-1-TETRAHYDROFOLATE SYNTHASE, CYTOPLASMIC"/>
    <property type="match status" value="1"/>
</dbReference>
<dbReference type="GO" id="GO:0005829">
    <property type="term" value="C:cytosol"/>
    <property type="evidence" value="ECO:0007669"/>
    <property type="project" value="TreeGrafter"/>
</dbReference>
<evidence type="ECO:0000256" key="9">
    <source>
        <dbReference type="ARBA" id="ARBA00023102"/>
    </source>
</evidence>
<comment type="similarity">
    <text evidence="12">Belongs to the tetrahydrofolate dehydrogenase/cyclohydrolase family.</text>
</comment>
<evidence type="ECO:0000259" key="13">
    <source>
        <dbReference type="Pfam" id="PF00763"/>
    </source>
</evidence>
<evidence type="ECO:0000256" key="7">
    <source>
        <dbReference type="ARBA" id="ARBA00022857"/>
    </source>
</evidence>
<keyword evidence="3 12" id="KW-0554">One-carbon metabolism</keyword>
<dbReference type="GO" id="GO:0000105">
    <property type="term" value="P:L-histidine biosynthetic process"/>
    <property type="evidence" value="ECO:0007669"/>
    <property type="project" value="UniProtKB-KW"/>
</dbReference>
<reference evidence="15 16" key="1">
    <citation type="submission" date="2017-08" db="EMBL/GenBank/DDBJ databases">
        <title>Complete genome sequence of Gluconacetobacter saccharivorans CV1 isolated from Fermented Vinegar.</title>
        <authorList>
            <person name="Kim S.-Y."/>
        </authorList>
    </citation>
    <scope>NUCLEOTIDE SEQUENCE [LARGE SCALE GENOMIC DNA]</scope>
    <source>
        <strain evidence="15 16">CV1</strain>
    </source>
</reference>
<feature type="domain" description="Tetrahydrofolate dehydrogenase/cyclohydrolase catalytic" evidence="13">
    <location>
        <begin position="13"/>
        <end position="128"/>
    </location>
</feature>
<proteinExistence type="inferred from homology"/>
<evidence type="ECO:0000256" key="3">
    <source>
        <dbReference type="ARBA" id="ARBA00022563"/>
    </source>
</evidence>
<evidence type="ECO:0000256" key="11">
    <source>
        <dbReference type="ARBA" id="ARBA00023268"/>
    </source>
</evidence>
<keyword evidence="7 12" id="KW-0521">NADP</keyword>
<dbReference type="Pfam" id="PF02882">
    <property type="entry name" value="THF_DHG_CYH_C"/>
    <property type="match status" value="1"/>
</dbReference>
<protein>
    <recommendedName>
        <fullName evidence="12">Bifunctional protein FolD</fullName>
    </recommendedName>
    <domain>
        <recommendedName>
            <fullName evidence="12">Methylenetetrahydrofolate dehydrogenase</fullName>
            <ecNumber evidence="12">1.5.1.5</ecNumber>
        </recommendedName>
    </domain>
    <domain>
        <recommendedName>
            <fullName evidence="12">Methenyltetrahydrofolate cyclohydrolase</fullName>
            <ecNumber evidence="12">3.5.4.9</ecNumber>
        </recommendedName>
    </domain>
</protein>
<keyword evidence="10 12" id="KW-0486">Methionine biosynthesis</keyword>
<comment type="subunit">
    <text evidence="2 12">Homodimer.</text>
</comment>
<feature type="binding site" evidence="12">
    <location>
        <position position="240"/>
    </location>
    <ligand>
        <name>NADP(+)</name>
        <dbReference type="ChEBI" id="CHEBI:58349"/>
    </ligand>
</feature>
<dbReference type="NCBIfam" id="NF010785">
    <property type="entry name" value="PRK14188.1"/>
    <property type="match status" value="1"/>
</dbReference>
<dbReference type="SUPFAM" id="SSF51735">
    <property type="entry name" value="NAD(P)-binding Rossmann-fold domains"/>
    <property type="match status" value="1"/>
</dbReference>
<gene>
    <name evidence="15" type="primary">folD_2</name>
    <name evidence="12" type="synonym">folD</name>
    <name evidence="15" type="ORF">CD178_01518</name>
</gene>
<dbReference type="GO" id="GO:0004488">
    <property type="term" value="F:methylenetetrahydrofolate dehydrogenase (NADP+) activity"/>
    <property type="evidence" value="ECO:0007669"/>
    <property type="project" value="UniProtKB-UniRule"/>
</dbReference>
<dbReference type="GO" id="GO:0035999">
    <property type="term" value="P:tetrahydrofolate interconversion"/>
    <property type="evidence" value="ECO:0007669"/>
    <property type="project" value="UniProtKB-UniRule"/>
</dbReference>
<evidence type="ECO:0000259" key="14">
    <source>
        <dbReference type="Pfam" id="PF02882"/>
    </source>
</evidence>
<dbReference type="FunFam" id="3.40.50.720:FF:000006">
    <property type="entry name" value="Bifunctional protein FolD"/>
    <property type="match status" value="1"/>
</dbReference>
<dbReference type="PANTHER" id="PTHR48099">
    <property type="entry name" value="C-1-TETRAHYDROFOLATE SYNTHASE, CYTOPLASMIC-RELATED"/>
    <property type="match status" value="1"/>
</dbReference>
<evidence type="ECO:0000313" key="15">
    <source>
        <dbReference type="EMBL" id="AXY22295.1"/>
    </source>
</evidence>
<keyword evidence="6 12" id="KW-0378">Hydrolase</keyword>
<dbReference type="RefSeq" id="WP_102325555.1">
    <property type="nucleotide sequence ID" value="NZ_CP023036.1"/>
</dbReference>
<comment type="caution">
    <text evidence="12">Lacks conserved residue(s) required for the propagation of feature annotation.</text>
</comment>
<accession>A0A347WBQ2</accession>
<dbReference type="InterPro" id="IPR020631">
    <property type="entry name" value="THF_DH/CycHdrlase_NAD-bd_dom"/>
</dbReference>
<evidence type="ECO:0000256" key="5">
    <source>
        <dbReference type="ARBA" id="ARBA00022755"/>
    </source>
</evidence>
<evidence type="ECO:0000256" key="2">
    <source>
        <dbReference type="ARBA" id="ARBA00011738"/>
    </source>
</evidence>
<dbReference type="GO" id="GO:0006164">
    <property type="term" value="P:purine nucleotide biosynthetic process"/>
    <property type="evidence" value="ECO:0007669"/>
    <property type="project" value="UniProtKB-KW"/>
</dbReference>
<feature type="domain" description="Tetrahydrofolate dehydrogenase/cyclohydrolase NAD(P)-binding" evidence="14">
    <location>
        <begin position="148"/>
        <end position="292"/>
    </location>
</feature>
<dbReference type="Gene3D" id="3.40.50.10860">
    <property type="entry name" value="Leucine Dehydrogenase, chain A, domain 1"/>
    <property type="match status" value="1"/>
</dbReference>
<dbReference type="PRINTS" id="PR00085">
    <property type="entry name" value="THFDHDRGNASE"/>
</dbReference>
<dbReference type="FunFam" id="3.40.50.10860:FF:000005">
    <property type="entry name" value="C-1-tetrahydrofolate synthase, cytoplasmic, putative"/>
    <property type="match status" value="1"/>
</dbReference>
<comment type="catalytic activity">
    <reaction evidence="12">
        <text>(6R)-5,10-methenyltetrahydrofolate + H2O = (6R)-10-formyltetrahydrofolate + H(+)</text>
        <dbReference type="Rhea" id="RHEA:23700"/>
        <dbReference type="ChEBI" id="CHEBI:15377"/>
        <dbReference type="ChEBI" id="CHEBI:15378"/>
        <dbReference type="ChEBI" id="CHEBI:57455"/>
        <dbReference type="ChEBI" id="CHEBI:195366"/>
        <dbReference type="EC" id="3.5.4.9"/>
    </reaction>
</comment>
<sequence length="303" mass="31378">MSAQPSIHPAQVIAGKVHAAHLTDTTRAGVARFVETHGFPPGLAVIQVGENPASTIYVRNKVRKTEAVGMRSVAHHLPASISQAALLDIIARLNADPSVHGILVQLPLPAHISRDAVLDAIAPEKDVDGFHVANAGKLAVGRRDGLIPCTPMGCLILLKSVRKNLAGLHAVVIGASNIVGRPMASLLLAEGCTVVVTHLKTRNVAEETRRADIVVVAAGHAGLVRGDWIRPGALVIDVGISRIETPQGTRIAGDVAFDEVAPHAGAITPVPGGVGPMTIACLLHNTLRAAQSAQAGKQKGSPP</sequence>
<dbReference type="CDD" id="cd01080">
    <property type="entry name" value="NAD_bind_m-THF_DH_Cyclohyd"/>
    <property type="match status" value="1"/>
</dbReference>
<dbReference type="Proteomes" id="UP000264120">
    <property type="component" value="Chromosome"/>
</dbReference>
<dbReference type="HAMAP" id="MF_01576">
    <property type="entry name" value="THF_DHG_CYH"/>
    <property type="match status" value="1"/>
</dbReference>
<keyword evidence="11 12" id="KW-0511">Multifunctional enzyme</keyword>
<evidence type="ECO:0000256" key="10">
    <source>
        <dbReference type="ARBA" id="ARBA00023167"/>
    </source>
</evidence>
<evidence type="ECO:0000256" key="8">
    <source>
        <dbReference type="ARBA" id="ARBA00023002"/>
    </source>
</evidence>
<comment type="pathway">
    <text evidence="1 12">One-carbon metabolism; tetrahydrofolate interconversion.</text>
</comment>
<dbReference type="SUPFAM" id="SSF53223">
    <property type="entry name" value="Aminoacid dehydrogenase-like, N-terminal domain"/>
    <property type="match status" value="1"/>
</dbReference>
<evidence type="ECO:0000256" key="1">
    <source>
        <dbReference type="ARBA" id="ARBA00004777"/>
    </source>
</evidence>
<evidence type="ECO:0000256" key="12">
    <source>
        <dbReference type="HAMAP-Rule" id="MF_01576"/>
    </source>
</evidence>
<feature type="binding site" evidence="12">
    <location>
        <begin position="174"/>
        <end position="176"/>
    </location>
    <ligand>
        <name>NADP(+)</name>
        <dbReference type="ChEBI" id="CHEBI:58349"/>
    </ligand>
</feature>
<dbReference type="EC" id="1.5.1.5" evidence="12"/>
<dbReference type="InterPro" id="IPR020630">
    <property type="entry name" value="THF_DH/CycHdrlase_cat_dom"/>
</dbReference>
<dbReference type="InterPro" id="IPR020867">
    <property type="entry name" value="THF_DH/CycHdrlase_CS"/>
</dbReference>
<dbReference type="Gene3D" id="3.40.50.720">
    <property type="entry name" value="NAD(P)-binding Rossmann-like Domain"/>
    <property type="match status" value="1"/>
</dbReference>
<evidence type="ECO:0000256" key="6">
    <source>
        <dbReference type="ARBA" id="ARBA00022801"/>
    </source>
</evidence>
<dbReference type="AlphaFoldDB" id="A0A347WBQ2"/>
<dbReference type="InterPro" id="IPR036291">
    <property type="entry name" value="NAD(P)-bd_dom_sf"/>
</dbReference>
<name>A0A347WBQ2_9PROT</name>
<dbReference type="EMBL" id="CP023036">
    <property type="protein sequence ID" value="AXY22295.1"/>
    <property type="molecule type" value="Genomic_DNA"/>
</dbReference>
<dbReference type="KEGG" id="ksc:CD178_01518"/>
<keyword evidence="8 12" id="KW-0560">Oxidoreductase</keyword>
<dbReference type="UniPathway" id="UPA00193"/>
<evidence type="ECO:0000313" key="16">
    <source>
        <dbReference type="Proteomes" id="UP000264120"/>
    </source>
</evidence>
<dbReference type="InterPro" id="IPR046346">
    <property type="entry name" value="Aminoacid_DH-like_N_sf"/>
</dbReference>
<dbReference type="OrthoDB" id="9803580at2"/>
<keyword evidence="4 12" id="KW-0028">Amino-acid biosynthesis</keyword>
<keyword evidence="9 12" id="KW-0368">Histidine biosynthesis</keyword>
<organism evidence="15 16">
    <name type="scientific">Komagataeibacter saccharivorans</name>
    <dbReference type="NCBI Taxonomy" id="265959"/>
    <lineage>
        <taxon>Bacteria</taxon>
        <taxon>Pseudomonadati</taxon>
        <taxon>Pseudomonadota</taxon>
        <taxon>Alphaproteobacteria</taxon>
        <taxon>Acetobacterales</taxon>
        <taxon>Acetobacteraceae</taxon>
        <taxon>Komagataeibacter</taxon>
    </lineage>
</organism>
<dbReference type="InterPro" id="IPR000672">
    <property type="entry name" value="THF_DH/CycHdrlase"/>
</dbReference>
<keyword evidence="16" id="KW-1185">Reference proteome</keyword>
<dbReference type="GO" id="GO:0009086">
    <property type="term" value="P:methionine biosynthetic process"/>
    <property type="evidence" value="ECO:0007669"/>
    <property type="project" value="UniProtKB-KW"/>
</dbReference>
<dbReference type="EC" id="3.5.4.9" evidence="12"/>
<dbReference type="GO" id="GO:0004477">
    <property type="term" value="F:methenyltetrahydrofolate cyclohydrolase activity"/>
    <property type="evidence" value="ECO:0007669"/>
    <property type="project" value="UniProtKB-UniRule"/>
</dbReference>
<dbReference type="PROSITE" id="PS00767">
    <property type="entry name" value="THF_DHG_CYH_2"/>
    <property type="match status" value="1"/>
</dbReference>
<dbReference type="GeneID" id="98313458"/>
<dbReference type="Pfam" id="PF00763">
    <property type="entry name" value="THF_DHG_CYH"/>
    <property type="match status" value="1"/>
</dbReference>
<comment type="catalytic activity">
    <reaction evidence="12">
        <text>(6R)-5,10-methylene-5,6,7,8-tetrahydrofolate + NADP(+) = (6R)-5,10-methenyltetrahydrofolate + NADPH</text>
        <dbReference type="Rhea" id="RHEA:22812"/>
        <dbReference type="ChEBI" id="CHEBI:15636"/>
        <dbReference type="ChEBI" id="CHEBI:57455"/>
        <dbReference type="ChEBI" id="CHEBI:57783"/>
        <dbReference type="ChEBI" id="CHEBI:58349"/>
        <dbReference type="EC" id="1.5.1.5"/>
    </reaction>
</comment>
<evidence type="ECO:0000256" key="4">
    <source>
        <dbReference type="ARBA" id="ARBA00022605"/>
    </source>
</evidence>
<keyword evidence="5 12" id="KW-0658">Purine biosynthesis</keyword>